<accession>U5CU37</accession>
<gene>
    <name evidence="1" type="ORF">AMTR_s00057p00100990</name>
</gene>
<evidence type="ECO:0000313" key="1">
    <source>
        <dbReference type="EMBL" id="ERN16811.1"/>
    </source>
</evidence>
<dbReference type="EMBL" id="KI392405">
    <property type="protein sequence ID" value="ERN16811.1"/>
    <property type="molecule type" value="Genomic_DNA"/>
</dbReference>
<reference evidence="2" key="1">
    <citation type="journal article" date="2013" name="Science">
        <title>The Amborella genome and the evolution of flowering plants.</title>
        <authorList>
            <consortium name="Amborella Genome Project"/>
        </authorList>
    </citation>
    <scope>NUCLEOTIDE SEQUENCE [LARGE SCALE GENOMIC DNA]</scope>
</reference>
<name>U5CU37_AMBTC</name>
<organism evidence="1 2">
    <name type="scientific">Amborella trichopoda</name>
    <dbReference type="NCBI Taxonomy" id="13333"/>
    <lineage>
        <taxon>Eukaryota</taxon>
        <taxon>Viridiplantae</taxon>
        <taxon>Streptophyta</taxon>
        <taxon>Embryophyta</taxon>
        <taxon>Tracheophyta</taxon>
        <taxon>Spermatophyta</taxon>
        <taxon>Magnoliopsida</taxon>
        <taxon>Amborellales</taxon>
        <taxon>Amborellaceae</taxon>
        <taxon>Amborella</taxon>
    </lineage>
</organism>
<evidence type="ECO:0000313" key="2">
    <source>
        <dbReference type="Proteomes" id="UP000017836"/>
    </source>
</evidence>
<dbReference type="Proteomes" id="UP000017836">
    <property type="component" value="Unassembled WGS sequence"/>
</dbReference>
<protein>
    <submittedName>
        <fullName evidence="1">Uncharacterized protein</fullName>
    </submittedName>
</protein>
<keyword evidence="2" id="KW-1185">Reference proteome</keyword>
<sequence>MPERSYIVQELMIHCRSAHNQCWSAVTPECCIASAHLHSARAYHLLLELTYTVPESTYTMPKRMIHCWSAHRHCQSAVTPDCCIVGAHLRSAGAHIYCRSAYTQYQSAVTPNSTVGAHIHSTRAL</sequence>
<proteinExistence type="predicted"/>
<dbReference type="HOGENOM" id="CLU_1995703_0_0_1"/>
<dbReference type="AlphaFoldDB" id="U5CU37"/>
<dbReference type="Gramene" id="ERN16811">
    <property type="protein sequence ID" value="ERN16811"/>
    <property type="gene ID" value="AMTR_s00057p00100990"/>
</dbReference>